<accession>T0ZJP2</accession>
<comment type="caution">
    <text evidence="2">The sequence shown here is derived from an EMBL/GenBank/DDBJ whole genome shotgun (WGS) entry which is preliminary data.</text>
</comment>
<dbReference type="Gene3D" id="2.60.200.20">
    <property type="match status" value="1"/>
</dbReference>
<feature type="non-terminal residue" evidence="2">
    <location>
        <position position="1"/>
    </location>
</feature>
<feature type="domain" description="FHA" evidence="1">
    <location>
        <begin position="216"/>
        <end position="265"/>
    </location>
</feature>
<sequence>KSELLATLNNFLIEQYAAGRRVLLVVDEAQNLSQRVLEEVRLLSGVETTKEKVLRIILAGQPELNAKLDAPELVQLNQRVRLRFHLSALSSEETAEYIRHRLEVAGADAREIFAPDTFGEIYRYTGGVPRLINTLCDTALMSAFTADRDQVSAADVASAVAELQWVEYAARPQPLGTPAAARMRGGREPVVPPLARVLVAENGRTLQELPLLPGRVIVGRTPDNDLQIESRFISRHHCQITTTGQASIIEDLNSTNGLYVRSQRVHRHYLRNGDVVLIGKHELLYLDERTARGHGNMTDTLPGIPALGHDEATLAGEDLPFEIPTIS</sequence>
<dbReference type="InterPro" id="IPR008984">
    <property type="entry name" value="SMAD_FHA_dom_sf"/>
</dbReference>
<reference evidence="2" key="1">
    <citation type="submission" date="2013-08" db="EMBL/GenBank/DDBJ databases">
        <authorList>
            <person name="Mendez C."/>
            <person name="Richter M."/>
            <person name="Ferrer M."/>
            <person name="Sanchez J."/>
        </authorList>
    </citation>
    <scope>NUCLEOTIDE SEQUENCE</scope>
</reference>
<gene>
    <name evidence="2" type="ORF">B2A_14326</name>
</gene>
<evidence type="ECO:0000313" key="2">
    <source>
        <dbReference type="EMBL" id="EQD30025.1"/>
    </source>
</evidence>
<dbReference type="PROSITE" id="PS50006">
    <property type="entry name" value="FHA_DOMAIN"/>
    <property type="match status" value="1"/>
</dbReference>
<reference evidence="2" key="2">
    <citation type="journal article" date="2014" name="ISME J.">
        <title>Microbial stratification in low pH oxic and suboxic macroscopic growths along an acid mine drainage.</title>
        <authorList>
            <person name="Mendez-Garcia C."/>
            <person name="Mesa V."/>
            <person name="Sprenger R.R."/>
            <person name="Richter M."/>
            <person name="Diez M.S."/>
            <person name="Solano J."/>
            <person name="Bargiela R."/>
            <person name="Golyshina O.V."/>
            <person name="Manteca A."/>
            <person name="Ramos J.L."/>
            <person name="Gallego J.R."/>
            <person name="Llorente I."/>
            <person name="Martins Dos Santos V.A."/>
            <person name="Jensen O.N."/>
            <person name="Pelaez A.I."/>
            <person name="Sanchez J."/>
            <person name="Ferrer M."/>
        </authorList>
    </citation>
    <scope>NUCLEOTIDE SEQUENCE</scope>
</reference>
<dbReference type="GO" id="GO:0016887">
    <property type="term" value="F:ATP hydrolysis activity"/>
    <property type="evidence" value="ECO:0007669"/>
    <property type="project" value="InterPro"/>
</dbReference>
<dbReference type="PANTHER" id="PTHR35894">
    <property type="entry name" value="GENERAL SECRETION PATHWAY PROTEIN A-RELATED"/>
    <property type="match status" value="1"/>
</dbReference>
<evidence type="ECO:0000259" key="1">
    <source>
        <dbReference type="PROSITE" id="PS50006"/>
    </source>
</evidence>
<proteinExistence type="predicted"/>
<dbReference type="Pfam" id="PF00498">
    <property type="entry name" value="FHA"/>
    <property type="match status" value="1"/>
</dbReference>
<dbReference type="Pfam" id="PF13401">
    <property type="entry name" value="AAA_22"/>
    <property type="match status" value="1"/>
</dbReference>
<dbReference type="SMART" id="SM00240">
    <property type="entry name" value="FHA"/>
    <property type="match status" value="1"/>
</dbReference>
<name>T0ZJP2_9ZZZZ</name>
<dbReference type="SUPFAM" id="SSF49879">
    <property type="entry name" value="SMAD/FHA domain"/>
    <property type="match status" value="1"/>
</dbReference>
<dbReference type="InterPro" id="IPR027417">
    <property type="entry name" value="P-loop_NTPase"/>
</dbReference>
<dbReference type="InterPro" id="IPR052026">
    <property type="entry name" value="ExeA_AAA_ATPase_DNA-bind"/>
</dbReference>
<dbReference type="CDD" id="cd00060">
    <property type="entry name" value="FHA"/>
    <property type="match status" value="1"/>
</dbReference>
<dbReference type="InterPro" id="IPR049945">
    <property type="entry name" value="AAA_22"/>
</dbReference>
<organism evidence="2">
    <name type="scientific">mine drainage metagenome</name>
    <dbReference type="NCBI Taxonomy" id="410659"/>
    <lineage>
        <taxon>unclassified sequences</taxon>
        <taxon>metagenomes</taxon>
        <taxon>ecological metagenomes</taxon>
    </lineage>
</organism>
<dbReference type="InterPro" id="IPR000253">
    <property type="entry name" value="FHA_dom"/>
</dbReference>
<dbReference type="SUPFAM" id="SSF52540">
    <property type="entry name" value="P-loop containing nucleoside triphosphate hydrolases"/>
    <property type="match status" value="1"/>
</dbReference>
<dbReference type="PANTHER" id="PTHR35894:SF1">
    <property type="entry name" value="PHOSPHORIBULOKINASE _ URIDINE KINASE FAMILY"/>
    <property type="match status" value="1"/>
</dbReference>
<dbReference type="EMBL" id="AUZZ01010390">
    <property type="protein sequence ID" value="EQD30025.1"/>
    <property type="molecule type" value="Genomic_DNA"/>
</dbReference>
<dbReference type="AlphaFoldDB" id="T0ZJP2"/>
<feature type="non-terminal residue" evidence="2">
    <location>
        <position position="327"/>
    </location>
</feature>
<protein>
    <submittedName>
        <fullName evidence="2">Secretion ATPase, PEP-CTERM locus subfamily</fullName>
    </submittedName>
</protein>